<accession>A0AAW2U8U0</accession>
<evidence type="ECO:0000313" key="1">
    <source>
        <dbReference type="EMBL" id="KAL0413781.1"/>
    </source>
</evidence>
<dbReference type="AlphaFoldDB" id="A0AAW2U8U0"/>
<comment type="caution">
    <text evidence="1">The sequence shown here is derived from an EMBL/GenBank/DDBJ whole genome shotgun (WGS) entry which is preliminary data.</text>
</comment>
<protein>
    <submittedName>
        <fullName evidence="1">Uncharacterized protein</fullName>
    </submittedName>
</protein>
<reference evidence="1" key="2">
    <citation type="journal article" date="2024" name="Plant">
        <title>Genomic evolution and insights into agronomic trait innovations of Sesamum species.</title>
        <authorList>
            <person name="Miao H."/>
            <person name="Wang L."/>
            <person name="Qu L."/>
            <person name="Liu H."/>
            <person name="Sun Y."/>
            <person name="Le M."/>
            <person name="Wang Q."/>
            <person name="Wei S."/>
            <person name="Zheng Y."/>
            <person name="Lin W."/>
            <person name="Duan Y."/>
            <person name="Cao H."/>
            <person name="Xiong S."/>
            <person name="Wang X."/>
            <person name="Wei L."/>
            <person name="Li C."/>
            <person name="Ma Q."/>
            <person name="Ju M."/>
            <person name="Zhao R."/>
            <person name="Li G."/>
            <person name="Mu C."/>
            <person name="Tian Q."/>
            <person name="Mei H."/>
            <person name="Zhang T."/>
            <person name="Gao T."/>
            <person name="Zhang H."/>
        </authorList>
    </citation>
    <scope>NUCLEOTIDE SEQUENCE</scope>
    <source>
        <strain evidence="1">G02</strain>
    </source>
</reference>
<organism evidence="1">
    <name type="scientific">Sesamum radiatum</name>
    <name type="common">Black benniseed</name>
    <dbReference type="NCBI Taxonomy" id="300843"/>
    <lineage>
        <taxon>Eukaryota</taxon>
        <taxon>Viridiplantae</taxon>
        <taxon>Streptophyta</taxon>
        <taxon>Embryophyta</taxon>
        <taxon>Tracheophyta</taxon>
        <taxon>Spermatophyta</taxon>
        <taxon>Magnoliopsida</taxon>
        <taxon>eudicotyledons</taxon>
        <taxon>Gunneridae</taxon>
        <taxon>Pentapetalae</taxon>
        <taxon>asterids</taxon>
        <taxon>lamiids</taxon>
        <taxon>Lamiales</taxon>
        <taxon>Pedaliaceae</taxon>
        <taxon>Sesamum</taxon>
    </lineage>
</organism>
<gene>
    <name evidence="1" type="ORF">Sradi_1579800</name>
</gene>
<name>A0AAW2U8U0_SESRA</name>
<reference evidence="1" key="1">
    <citation type="submission" date="2020-06" db="EMBL/GenBank/DDBJ databases">
        <authorList>
            <person name="Li T."/>
            <person name="Hu X."/>
            <person name="Zhang T."/>
            <person name="Song X."/>
            <person name="Zhang H."/>
            <person name="Dai N."/>
            <person name="Sheng W."/>
            <person name="Hou X."/>
            <person name="Wei L."/>
        </authorList>
    </citation>
    <scope>NUCLEOTIDE SEQUENCE</scope>
    <source>
        <strain evidence="1">G02</strain>
        <tissue evidence="1">Leaf</tissue>
    </source>
</reference>
<sequence>MAKRSTQMVLVGEAWTSKVKDKRAERWKKKKDKTQAAAATRSALVALVGMRKGKRKVVQQLASKDKRYLHKLSGNGPLEEGVHQAPLQ</sequence>
<dbReference type="EMBL" id="JACGWJ010000006">
    <property type="protein sequence ID" value="KAL0413781.1"/>
    <property type="molecule type" value="Genomic_DNA"/>
</dbReference>
<proteinExistence type="predicted"/>